<evidence type="ECO:0000313" key="3">
    <source>
        <dbReference type="Proteomes" id="UP000094147"/>
    </source>
</evidence>
<dbReference type="CDD" id="cd07247">
    <property type="entry name" value="SgaA_N_like"/>
    <property type="match status" value="1"/>
</dbReference>
<dbReference type="RefSeq" id="WP_068992335.1">
    <property type="nucleotide sequence ID" value="NZ_CP012418.1"/>
</dbReference>
<dbReference type="InterPro" id="IPR004360">
    <property type="entry name" value="Glyas_Fos-R_dOase_dom"/>
</dbReference>
<dbReference type="Proteomes" id="UP000094147">
    <property type="component" value="Chromosome"/>
</dbReference>
<dbReference type="PROSITE" id="PS51819">
    <property type="entry name" value="VOC"/>
    <property type="match status" value="1"/>
</dbReference>
<sequence length="116" mass="12770">MSSTPISYVEFPAKNLSATKEFFKEVFGWKFTDYGPEYTAFEESGLSGGFYQAPMKSSTKQGSALVVIYSDDLEGIQQTVEASGGSIIKPIFSFPGGRRFHFTEPSGNELAVWSDK</sequence>
<dbReference type="PATRIC" id="fig|1144748.3.peg.1634"/>
<dbReference type="KEGG" id="ksd:KS2013_1621"/>
<dbReference type="OrthoDB" id="9792323at2"/>
<name>A0A1B3BC07_9GAMM</name>
<dbReference type="Pfam" id="PF00903">
    <property type="entry name" value="Glyoxalase"/>
    <property type="match status" value="1"/>
</dbReference>
<dbReference type="EMBL" id="CP012418">
    <property type="protein sequence ID" value="AOE50331.1"/>
    <property type="molecule type" value="Genomic_DNA"/>
</dbReference>
<dbReference type="PANTHER" id="PTHR33993">
    <property type="entry name" value="GLYOXALASE-RELATED"/>
    <property type="match status" value="1"/>
</dbReference>
<reference evidence="3" key="1">
    <citation type="submission" date="2015-08" db="EMBL/GenBank/DDBJ databases">
        <authorList>
            <person name="Kim K.M."/>
        </authorList>
    </citation>
    <scope>NUCLEOTIDE SEQUENCE [LARGE SCALE GENOMIC DNA]</scope>
    <source>
        <strain evidence="3">KCTC 23892</strain>
    </source>
</reference>
<proteinExistence type="predicted"/>
<gene>
    <name evidence="2" type="ORF">KS2013_1621</name>
</gene>
<dbReference type="InterPro" id="IPR037523">
    <property type="entry name" value="VOC_core"/>
</dbReference>
<evidence type="ECO:0000313" key="2">
    <source>
        <dbReference type="EMBL" id="AOE50331.1"/>
    </source>
</evidence>
<evidence type="ECO:0000259" key="1">
    <source>
        <dbReference type="PROSITE" id="PS51819"/>
    </source>
</evidence>
<organism evidence="2 3">
    <name type="scientific">Kangiella sediminilitoris</name>
    <dbReference type="NCBI Taxonomy" id="1144748"/>
    <lineage>
        <taxon>Bacteria</taxon>
        <taxon>Pseudomonadati</taxon>
        <taxon>Pseudomonadota</taxon>
        <taxon>Gammaproteobacteria</taxon>
        <taxon>Kangiellales</taxon>
        <taxon>Kangiellaceae</taxon>
        <taxon>Kangiella</taxon>
    </lineage>
</organism>
<protein>
    <submittedName>
        <fullName evidence="2">Glyoxalase</fullName>
    </submittedName>
</protein>
<dbReference type="PANTHER" id="PTHR33993:SF1">
    <property type="entry name" value="GLYOXALASE FAMILY PROTEIN"/>
    <property type="match status" value="1"/>
</dbReference>
<feature type="domain" description="VOC" evidence="1">
    <location>
        <begin position="5"/>
        <end position="115"/>
    </location>
</feature>
<keyword evidence="3" id="KW-1185">Reference proteome</keyword>
<accession>A0A1B3BC07</accession>
<dbReference type="SUPFAM" id="SSF54593">
    <property type="entry name" value="Glyoxalase/Bleomycin resistance protein/Dihydroxybiphenyl dioxygenase"/>
    <property type="match status" value="1"/>
</dbReference>
<dbReference type="InterPro" id="IPR029068">
    <property type="entry name" value="Glyas_Bleomycin-R_OHBP_Dase"/>
</dbReference>
<dbReference type="Gene3D" id="3.10.180.10">
    <property type="entry name" value="2,3-Dihydroxybiphenyl 1,2-Dioxygenase, domain 1"/>
    <property type="match status" value="1"/>
</dbReference>
<dbReference type="InterPro" id="IPR052164">
    <property type="entry name" value="Anthracycline_SecMetBiosynth"/>
</dbReference>
<dbReference type="AlphaFoldDB" id="A0A1B3BC07"/>